<feature type="domain" description="ABC transmembrane type-1" evidence="8">
    <location>
        <begin position="97"/>
        <end position="322"/>
    </location>
</feature>
<dbReference type="Proteomes" id="UP000237822">
    <property type="component" value="Unassembled WGS sequence"/>
</dbReference>
<evidence type="ECO:0000256" key="6">
    <source>
        <dbReference type="ARBA" id="ARBA00023136"/>
    </source>
</evidence>
<dbReference type="InterPro" id="IPR000515">
    <property type="entry name" value="MetI-like"/>
</dbReference>
<feature type="transmembrane region" description="Helical" evidence="7">
    <location>
        <begin position="203"/>
        <end position="221"/>
    </location>
</feature>
<evidence type="ECO:0000256" key="1">
    <source>
        <dbReference type="ARBA" id="ARBA00004651"/>
    </source>
</evidence>
<dbReference type="GO" id="GO:0055085">
    <property type="term" value="P:transmembrane transport"/>
    <property type="evidence" value="ECO:0007669"/>
    <property type="project" value="InterPro"/>
</dbReference>
<comment type="subcellular location">
    <subcellularLocation>
        <location evidence="1 7">Cell membrane</location>
        <topology evidence="1 7">Multi-pass membrane protein</topology>
    </subcellularLocation>
</comment>
<comment type="similarity">
    <text evidence="7">Belongs to the binding-protein-dependent transport system permease family.</text>
</comment>
<feature type="transmembrane region" description="Helical" evidence="7">
    <location>
        <begin position="135"/>
        <end position="157"/>
    </location>
</feature>
<keyword evidence="3" id="KW-1003">Cell membrane</keyword>
<protein>
    <submittedName>
        <fullName evidence="9">Peptide/nickel transport system permease protein</fullName>
    </submittedName>
</protein>
<name>A0A2T0UQS2_9MICO</name>
<dbReference type="PROSITE" id="PS50928">
    <property type="entry name" value="ABC_TM1"/>
    <property type="match status" value="1"/>
</dbReference>
<evidence type="ECO:0000313" key="10">
    <source>
        <dbReference type="Proteomes" id="UP000237822"/>
    </source>
</evidence>
<dbReference type="RefSeq" id="WP_106297031.1">
    <property type="nucleotide sequence ID" value="NZ_PVTI01000007.1"/>
</dbReference>
<evidence type="ECO:0000256" key="2">
    <source>
        <dbReference type="ARBA" id="ARBA00022448"/>
    </source>
</evidence>
<dbReference type="Gene3D" id="1.10.3720.10">
    <property type="entry name" value="MetI-like"/>
    <property type="match status" value="1"/>
</dbReference>
<dbReference type="OrthoDB" id="5169641at2"/>
<dbReference type="PANTHER" id="PTHR43163:SF6">
    <property type="entry name" value="DIPEPTIDE TRANSPORT SYSTEM PERMEASE PROTEIN DPPB-RELATED"/>
    <property type="match status" value="1"/>
</dbReference>
<accession>A0A2T0UQS2</accession>
<evidence type="ECO:0000256" key="3">
    <source>
        <dbReference type="ARBA" id="ARBA00022475"/>
    </source>
</evidence>
<keyword evidence="2 7" id="KW-0813">Transport</keyword>
<dbReference type="PANTHER" id="PTHR43163">
    <property type="entry name" value="DIPEPTIDE TRANSPORT SYSTEM PERMEASE PROTEIN DPPB-RELATED"/>
    <property type="match status" value="1"/>
</dbReference>
<keyword evidence="4 7" id="KW-0812">Transmembrane</keyword>
<gene>
    <name evidence="9" type="ORF">BCF74_10757</name>
</gene>
<evidence type="ECO:0000259" key="8">
    <source>
        <dbReference type="PROSITE" id="PS50928"/>
    </source>
</evidence>
<dbReference type="AlphaFoldDB" id="A0A2T0UQS2"/>
<evidence type="ECO:0000256" key="4">
    <source>
        <dbReference type="ARBA" id="ARBA00022692"/>
    </source>
</evidence>
<keyword evidence="10" id="KW-1185">Reference proteome</keyword>
<proteinExistence type="inferred from homology"/>
<keyword evidence="5 7" id="KW-1133">Transmembrane helix</keyword>
<feature type="transmembrane region" description="Helical" evidence="7">
    <location>
        <begin position="257"/>
        <end position="278"/>
    </location>
</feature>
<dbReference type="InterPro" id="IPR035906">
    <property type="entry name" value="MetI-like_sf"/>
</dbReference>
<comment type="caution">
    <text evidence="9">The sequence shown here is derived from an EMBL/GenBank/DDBJ whole genome shotgun (WGS) entry which is preliminary data.</text>
</comment>
<keyword evidence="6 7" id="KW-0472">Membrane</keyword>
<dbReference type="GO" id="GO:0005886">
    <property type="term" value="C:plasma membrane"/>
    <property type="evidence" value="ECO:0007669"/>
    <property type="project" value="UniProtKB-SubCell"/>
</dbReference>
<dbReference type="EMBL" id="PVTI01000007">
    <property type="protein sequence ID" value="PRY60271.1"/>
    <property type="molecule type" value="Genomic_DNA"/>
</dbReference>
<dbReference type="Pfam" id="PF19300">
    <property type="entry name" value="BPD_transp_1_N"/>
    <property type="match status" value="1"/>
</dbReference>
<dbReference type="Pfam" id="PF00528">
    <property type="entry name" value="BPD_transp_1"/>
    <property type="match status" value="1"/>
</dbReference>
<dbReference type="InterPro" id="IPR045621">
    <property type="entry name" value="BPD_transp_1_N"/>
</dbReference>
<sequence>MIRFIVRRLLQMVGVVVILSLLVFAWLKALPGGTVSALLGERATPERRAALEKALGLDQPIYVQYWEFVKRAVRGEFGASTGVQPGTDAFDVFLTRFPATIELAVCALVLAIVLGIPLGYLAARRRASLFDNTSIVFSLIGIAVPVFFLAFLLKYWFAVKLQWLPVSGRQDPGIDATRVTGFFVLDGLLTREFDASWDALKHLILPSLALATIPFAVIFRITRASVLEVLDEDYVRTAESKGLTNRIIRGRHVLRNALLPVVTTIGLQTGGLLVGAVLTERVFSWGGLGDALAIAFQRRDYAVLQVCILMAAVTYVVINLLVDIAYAVIDPRVRTR</sequence>
<organism evidence="9 10">
    <name type="scientific">Knoellia remsis</name>
    <dbReference type="NCBI Taxonomy" id="407159"/>
    <lineage>
        <taxon>Bacteria</taxon>
        <taxon>Bacillati</taxon>
        <taxon>Actinomycetota</taxon>
        <taxon>Actinomycetes</taxon>
        <taxon>Micrococcales</taxon>
        <taxon>Intrasporangiaceae</taxon>
        <taxon>Knoellia</taxon>
    </lineage>
</organism>
<evidence type="ECO:0000256" key="7">
    <source>
        <dbReference type="RuleBase" id="RU363032"/>
    </source>
</evidence>
<feature type="transmembrane region" description="Helical" evidence="7">
    <location>
        <begin position="101"/>
        <end position="123"/>
    </location>
</feature>
<feature type="transmembrane region" description="Helical" evidence="7">
    <location>
        <begin position="9"/>
        <end position="27"/>
    </location>
</feature>
<reference evidence="9 10" key="1">
    <citation type="submission" date="2018-03" db="EMBL/GenBank/DDBJ databases">
        <title>Genomic Encyclopedia of Archaeal and Bacterial Type Strains, Phase II (KMG-II): from individual species to whole genera.</title>
        <authorList>
            <person name="Goeker M."/>
        </authorList>
    </citation>
    <scope>NUCLEOTIDE SEQUENCE [LARGE SCALE GENOMIC DNA]</scope>
    <source>
        <strain evidence="9 10">ATCC BAA-1496</strain>
    </source>
</reference>
<feature type="transmembrane region" description="Helical" evidence="7">
    <location>
        <begin position="302"/>
        <end position="329"/>
    </location>
</feature>
<evidence type="ECO:0000313" key="9">
    <source>
        <dbReference type="EMBL" id="PRY60271.1"/>
    </source>
</evidence>
<dbReference type="SUPFAM" id="SSF161098">
    <property type="entry name" value="MetI-like"/>
    <property type="match status" value="1"/>
</dbReference>
<evidence type="ECO:0000256" key="5">
    <source>
        <dbReference type="ARBA" id="ARBA00022989"/>
    </source>
</evidence>
<dbReference type="CDD" id="cd06261">
    <property type="entry name" value="TM_PBP2"/>
    <property type="match status" value="1"/>
</dbReference>